<dbReference type="KEGG" id="lenr:94168816"/>
<feature type="region of interest" description="Disordered" evidence="1">
    <location>
        <begin position="348"/>
        <end position="374"/>
    </location>
</feature>
<sequence>MHRESASSSKGGEYGGYGVTDENALRQPTSASSEASAVHRKSSLLTPRMTSTACSPLLDRGRSNVPTVNGHAGSGLYGVGASASPQLPRVSSHFSLLPLRSGPAGSRMSASPLGGIHCAPHMPLVQHLETPIVSPMTSCMSPSFSSSTAAAQAVLKAVTLPLQSHRLLRLTLGAFCMLNAAVAFLFAWMMRTQQASFALTAAKRRWDLKERSNATFKAGVYYVIIGLVLLVNRLNSILVVAVLLGVRFVRVGLPLLLRWLLWCARKVPESRVCGPLLRRFAPSVARVSYGNHRLLVRSRVARPPRSPTAAVPPVSAPAAHQSDGLGHRCAGSHLASLLLLSPGNSPAESMVDLETDRRPRAATATSLSIRRRVG</sequence>
<comment type="caution">
    <text evidence="3">The sequence shown here is derived from an EMBL/GenBank/DDBJ whole genome shotgun (WGS) entry which is preliminary data.</text>
</comment>
<dbReference type="RefSeq" id="XP_067689409.1">
    <property type="nucleotide sequence ID" value="XM_067833306.1"/>
</dbReference>
<keyword evidence="2" id="KW-1133">Transmembrane helix</keyword>
<organism evidence="3 4">
    <name type="scientific">Leishmania enriettii</name>
    <dbReference type="NCBI Taxonomy" id="5663"/>
    <lineage>
        <taxon>Eukaryota</taxon>
        <taxon>Discoba</taxon>
        <taxon>Euglenozoa</taxon>
        <taxon>Kinetoplastea</taxon>
        <taxon>Metakinetoplastina</taxon>
        <taxon>Trypanosomatida</taxon>
        <taxon>Trypanosomatidae</taxon>
        <taxon>Leishmaniinae</taxon>
        <taxon>Leishmania</taxon>
    </lineage>
</organism>
<gene>
    <name evidence="3" type="ORF">CUR178_01537</name>
</gene>
<dbReference type="PANTHER" id="PTHR39668:SF2">
    <property type="match status" value="1"/>
</dbReference>
<evidence type="ECO:0000256" key="1">
    <source>
        <dbReference type="SAM" id="MobiDB-lite"/>
    </source>
</evidence>
<keyword evidence="4" id="KW-1185">Reference proteome</keyword>
<dbReference type="PANTHER" id="PTHR39668">
    <property type="entry name" value="HYPOTHETICAL TRANSMEMBRANE PROTEIN L6586.03-RELATED"/>
    <property type="match status" value="1"/>
</dbReference>
<feature type="compositionally biased region" description="Low complexity" evidence="1">
    <location>
        <begin position="303"/>
        <end position="319"/>
    </location>
</feature>
<evidence type="ECO:0000313" key="3">
    <source>
        <dbReference type="EMBL" id="KAG5468702.1"/>
    </source>
</evidence>
<name>A0A836FT02_LEIEN</name>
<dbReference type="AlphaFoldDB" id="A0A836FT02"/>
<feature type="compositionally biased region" description="Polar residues" evidence="1">
    <location>
        <begin position="26"/>
        <end position="35"/>
    </location>
</feature>
<feature type="region of interest" description="Disordered" evidence="1">
    <location>
        <begin position="1"/>
        <end position="46"/>
    </location>
</feature>
<dbReference type="EMBL" id="JAFHKP010000034">
    <property type="protein sequence ID" value="KAG5468702.1"/>
    <property type="molecule type" value="Genomic_DNA"/>
</dbReference>
<feature type="compositionally biased region" description="Low complexity" evidence="1">
    <location>
        <begin position="1"/>
        <end position="11"/>
    </location>
</feature>
<accession>A0A836FT02</accession>
<dbReference type="Proteomes" id="UP000674179">
    <property type="component" value="Chromosome 34"/>
</dbReference>
<evidence type="ECO:0000313" key="4">
    <source>
        <dbReference type="Proteomes" id="UP000674179"/>
    </source>
</evidence>
<keyword evidence="2" id="KW-0472">Membrane</keyword>
<feature type="transmembrane region" description="Helical" evidence="2">
    <location>
        <begin position="167"/>
        <end position="188"/>
    </location>
</feature>
<feature type="region of interest" description="Disordered" evidence="1">
    <location>
        <begin position="301"/>
        <end position="325"/>
    </location>
</feature>
<proteinExistence type="predicted"/>
<dbReference type="OrthoDB" id="267606at2759"/>
<protein>
    <submittedName>
        <fullName evidence="3">Uncharacterized protein</fullName>
    </submittedName>
</protein>
<reference evidence="3 4" key="1">
    <citation type="submission" date="2021-02" db="EMBL/GenBank/DDBJ databases">
        <title>Leishmania (Mundinia) enrietti genome sequencing and assembly.</title>
        <authorList>
            <person name="Almutairi H."/>
            <person name="Gatherer D."/>
        </authorList>
    </citation>
    <scope>NUCLEOTIDE SEQUENCE [LARGE SCALE GENOMIC DNA]</scope>
    <source>
        <strain evidence="3">CUR178</strain>
    </source>
</reference>
<keyword evidence="2" id="KW-0812">Transmembrane</keyword>
<evidence type="ECO:0000256" key="2">
    <source>
        <dbReference type="SAM" id="Phobius"/>
    </source>
</evidence>
<dbReference type="GeneID" id="94168816"/>